<organism evidence="2 3">
    <name type="scientific">Cronartium quercuum f. sp. fusiforme G11</name>
    <dbReference type="NCBI Taxonomy" id="708437"/>
    <lineage>
        <taxon>Eukaryota</taxon>
        <taxon>Fungi</taxon>
        <taxon>Dikarya</taxon>
        <taxon>Basidiomycota</taxon>
        <taxon>Pucciniomycotina</taxon>
        <taxon>Pucciniomycetes</taxon>
        <taxon>Pucciniales</taxon>
        <taxon>Coleosporiaceae</taxon>
        <taxon>Cronartium</taxon>
    </lineage>
</organism>
<feature type="compositionally biased region" description="Low complexity" evidence="1">
    <location>
        <begin position="102"/>
        <end position="115"/>
    </location>
</feature>
<name>A0A9P6N8T7_9BASI</name>
<feature type="compositionally biased region" description="Low complexity" evidence="1">
    <location>
        <begin position="1"/>
        <end position="10"/>
    </location>
</feature>
<keyword evidence="3" id="KW-1185">Reference proteome</keyword>
<dbReference type="AlphaFoldDB" id="A0A9P6N8T7"/>
<evidence type="ECO:0000313" key="2">
    <source>
        <dbReference type="EMBL" id="KAG0141132.1"/>
    </source>
</evidence>
<dbReference type="EMBL" id="MU167401">
    <property type="protein sequence ID" value="KAG0141132.1"/>
    <property type="molecule type" value="Genomic_DNA"/>
</dbReference>
<gene>
    <name evidence="2" type="ORF">CROQUDRAFT_307728</name>
</gene>
<reference evidence="2" key="1">
    <citation type="submission" date="2013-11" db="EMBL/GenBank/DDBJ databases">
        <title>Genome sequence of the fusiform rust pathogen reveals effectors for host alternation and coevolution with pine.</title>
        <authorList>
            <consortium name="DOE Joint Genome Institute"/>
            <person name="Smith K."/>
            <person name="Pendleton A."/>
            <person name="Kubisiak T."/>
            <person name="Anderson C."/>
            <person name="Salamov A."/>
            <person name="Aerts A."/>
            <person name="Riley R."/>
            <person name="Clum A."/>
            <person name="Lindquist E."/>
            <person name="Ence D."/>
            <person name="Campbell M."/>
            <person name="Kronenberg Z."/>
            <person name="Feau N."/>
            <person name="Dhillon B."/>
            <person name="Hamelin R."/>
            <person name="Burleigh J."/>
            <person name="Smith J."/>
            <person name="Yandell M."/>
            <person name="Nelson C."/>
            <person name="Grigoriev I."/>
            <person name="Davis J."/>
        </authorList>
    </citation>
    <scope>NUCLEOTIDE SEQUENCE</scope>
    <source>
        <strain evidence="2">G11</strain>
    </source>
</reference>
<comment type="caution">
    <text evidence="2">The sequence shown here is derived from an EMBL/GenBank/DDBJ whole genome shotgun (WGS) entry which is preliminary data.</text>
</comment>
<sequence length="426" mass="45903">MKSDSDSSLDNLHNFVISDSEPERLERLAQAQPRKQKTVVGQSNRQPIPANPSKPDLPNVTHQPPRSHSFVRTQELDSDDQTSTKPGGGCGQPIDRPPPTPTAAQPPGSSSSASSDLIILPHPLPSRTNGKRACPSSAEKRGRAGRRSVSGPAAVDEGVNKEEVGVETDGSLDSRKSSLSRFMSRRAPKAERAQVRSGSEKPASVRLSSRSSASVSADESIDIAYQTLTRMKSCPGCANAWTTYKAPRSKLSHIRKCAHNQDISAKDLAARVERLIKRQAQAEELGSDSLLERHLRKKHVEVNIVVDGSDSYSVQAQAREQQILEGLPSNPEAAKDRRTNASNSLVRPNPSHLNNKLHASTGGPTAGPSSTAIRNPSSILAQARSRSETRNSAIATRGQATYSLWDVAGGDDQFDFQRSVIAAKED</sequence>
<feature type="compositionally biased region" description="Polar residues" evidence="1">
    <location>
        <begin position="60"/>
        <end position="72"/>
    </location>
</feature>
<proteinExistence type="predicted"/>
<evidence type="ECO:0000313" key="3">
    <source>
        <dbReference type="Proteomes" id="UP000886653"/>
    </source>
</evidence>
<accession>A0A9P6N8T7</accession>
<protein>
    <submittedName>
        <fullName evidence="2">Uncharacterized protein</fullName>
    </submittedName>
</protein>
<feature type="compositionally biased region" description="Polar residues" evidence="1">
    <location>
        <begin position="340"/>
        <end position="358"/>
    </location>
</feature>
<feature type="region of interest" description="Disordered" evidence="1">
    <location>
        <begin position="1"/>
        <end position="212"/>
    </location>
</feature>
<feature type="region of interest" description="Disordered" evidence="1">
    <location>
        <begin position="324"/>
        <end position="373"/>
    </location>
</feature>
<dbReference type="Proteomes" id="UP000886653">
    <property type="component" value="Unassembled WGS sequence"/>
</dbReference>
<dbReference type="OrthoDB" id="2504869at2759"/>
<evidence type="ECO:0000256" key="1">
    <source>
        <dbReference type="SAM" id="MobiDB-lite"/>
    </source>
</evidence>